<dbReference type="Gene3D" id="1.10.150.110">
    <property type="entry name" value="DNA polymerase beta, N-terminal domain-like"/>
    <property type="match status" value="1"/>
</dbReference>
<comment type="subcellular location">
    <subcellularLocation>
        <location evidence="2 14">Nucleus</location>
    </subcellularLocation>
</comment>
<keyword evidence="7 14" id="KW-0227">DNA damage</keyword>
<comment type="subunit">
    <text evidence="14">Interacts with EME1.</text>
</comment>
<dbReference type="PANTHER" id="PTHR13451:SF0">
    <property type="entry name" value="CROSSOVER JUNCTION ENDONUCLEASE MUS81"/>
    <property type="match status" value="1"/>
</dbReference>
<comment type="similarity">
    <text evidence="3 14">Belongs to the XPF family.</text>
</comment>
<feature type="region of interest" description="Disordered" evidence="15">
    <location>
        <begin position="212"/>
        <end position="231"/>
    </location>
</feature>
<feature type="domain" description="ERCC4" evidence="16">
    <location>
        <begin position="292"/>
        <end position="392"/>
    </location>
</feature>
<evidence type="ECO:0000256" key="12">
    <source>
        <dbReference type="ARBA" id="ARBA00023242"/>
    </source>
</evidence>
<evidence type="ECO:0000256" key="1">
    <source>
        <dbReference type="ARBA" id="ARBA00001946"/>
    </source>
</evidence>
<dbReference type="Pfam" id="PF02732">
    <property type="entry name" value="ERCC4"/>
    <property type="match status" value="1"/>
</dbReference>
<dbReference type="InterPro" id="IPR036388">
    <property type="entry name" value="WH-like_DNA-bd_sf"/>
</dbReference>
<evidence type="ECO:0000256" key="14">
    <source>
        <dbReference type="RuleBase" id="RU369042"/>
    </source>
</evidence>
<comment type="cofactor">
    <cofactor evidence="1 14">
        <name>Mg(2+)</name>
        <dbReference type="ChEBI" id="CHEBI:18420"/>
    </cofactor>
</comment>
<dbReference type="Pfam" id="PF21136">
    <property type="entry name" value="WHD_MUS81"/>
    <property type="match status" value="1"/>
</dbReference>
<dbReference type="Gene3D" id="1.10.10.10">
    <property type="entry name" value="Winged helix-like DNA-binding domain superfamily/Winged helix DNA-binding domain"/>
    <property type="match status" value="1"/>
</dbReference>
<name>A0ABR3BBT2_PHYBL</name>
<gene>
    <name evidence="17" type="ORF">J3Q64DRAFT_1669088</name>
</gene>
<dbReference type="CDD" id="cd21036">
    <property type="entry name" value="WH_MUS81"/>
    <property type="match status" value="1"/>
</dbReference>
<feature type="region of interest" description="Disordered" evidence="15">
    <location>
        <begin position="77"/>
        <end position="116"/>
    </location>
</feature>
<dbReference type="InterPro" id="IPR010996">
    <property type="entry name" value="HHH_MUS81"/>
</dbReference>
<feature type="compositionally biased region" description="Low complexity" evidence="15">
    <location>
        <begin position="242"/>
        <end position="254"/>
    </location>
</feature>
<protein>
    <recommendedName>
        <fullName evidence="14">Crossover junction endonuclease MUS81</fullName>
        <ecNumber evidence="14">3.1.22.-</ecNumber>
    </recommendedName>
</protein>
<accession>A0ABR3BBT2</accession>
<dbReference type="EMBL" id="JBCLYO010000001">
    <property type="protein sequence ID" value="KAL0096319.1"/>
    <property type="molecule type" value="Genomic_DNA"/>
</dbReference>
<dbReference type="CDD" id="cd20074">
    <property type="entry name" value="XPF_nuclease_Mus81"/>
    <property type="match status" value="1"/>
</dbReference>
<evidence type="ECO:0000256" key="2">
    <source>
        <dbReference type="ARBA" id="ARBA00004123"/>
    </source>
</evidence>
<evidence type="ECO:0000256" key="10">
    <source>
        <dbReference type="ARBA" id="ARBA00023172"/>
    </source>
</evidence>
<reference evidence="17 18" key="1">
    <citation type="submission" date="2024-04" db="EMBL/GenBank/DDBJ databases">
        <title>Symmetric and asymmetric DNA N6-adenine methylation regulates different biological responses in Mucorales.</title>
        <authorList>
            <consortium name="Lawrence Berkeley National Laboratory"/>
            <person name="Lax C."/>
            <person name="Mondo S.J."/>
            <person name="Osorio-Concepcion M."/>
            <person name="Muszewska A."/>
            <person name="Corrochano-Luque M."/>
            <person name="Gutierrez G."/>
            <person name="Riley R."/>
            <person name="Lipzen A."/>
            <person name="Guo J."/>
            <person name="Hundley H."/>
            <person name="Amirebrahimi M."/>
            <person name="Ng V."/>
            <person name="Lorenzo-Gutierrez D."/>
            <person name="Binder U."/>
            <person name="Yang J."/>
            <person name="Song Y."/>
            <person name="Canovas D."/>
            <person name="Navarro E."/>
            <person name="Freitag M."/>
            <person name="Gabaldon T."/>
            <person name="Grigoriev I.V."/>
            <person name="Corrochano L.M."/>
            <person name="Nicolas F.E."/>
            <person name="Garre V."/>
        </authorList>
    </citation>
    <scope>NUCLEOTIDE SEQUENCE [LARGE SCALE GENOMIC DNA]</scope>
    <source>
        <strain evidence="17 18">L51</strain>
    </source>
</reference>
<keyword evidence="4 14" id="KW-0540">Nuclease</keyword>
<dbReference type="InterPro" id="IPR047417">
    <property type="entry name" value="WHD_MUS81"/>
</dbReference>
<dbReference type="InterPro" id="IPR033309">
    <property type="entry name" value="Mus81"/>
</dbReference>
<keyword evidence="13" id="KW-0469">Meiosis</keyword>
<dbReference type="InterPro" id="IPR047416">
    <property type="entry name" value="XPF_nuclease_Mus81"/>
</dbReference>
<organism evidence="17 18">
    <name type="scientific">Phycomyces blakesleeanus</name>
    <dbReference type="NCBI Taxonomy" id="4837"/>
    <lineage>
        <taxon>Eukaryota</taxon>
        <taxon>Fungi</taxon>
        <taxon>Fungi incertae sedis</taxon>
        <taxon>Mucoromycota</taxon>
        <taxon>Mucoromycotina</taxon>
        <taxon>Mucoromycetes</taxon>
        <taxon>Mucorales</taxon>
        <taxon>Phycomycetaceae</taxon>
        <taxon>Phycomyces</taxon>
    </lineage>
</organism>
<dbReference type="InterPro" id="IPR006166">
    <property type="entry name" value="ERCC4_domain"/>
</dbReference>
<dbReference type="EC" id="3.1.22.-" evidence="14"/>
<dbReference type="InterPro" id="IPR042530">
    <property type="entry name" value="EME1/EME2_C"/>
</dbReference>
<dbReference type="Pfam" id="PF14716">
    <property type="entry name" value="HHH_8"/>
    <property type="match status" value="1"/>
</dbReference>
<keyword evidence="9 14" id="KW-0460">Magnesium</keyword>
<keyword evidence="12 14" id="KW-0539">Nucleus</keyword>
<dbReference type="SMART" id="SM00891">
    <property type="entry name" value="ERCC4"/>
    <property type="match status" value="1"/>
</dbReference>
<evidence type="ECO:0000256" key="6">
    <source>
        <dbReference type="ARBA" id="ARBA00022759"/>
    </source>
</evidence>
<evidence type="ECO:0000256" key="11">
    <source>
        <dbReference type="ARBA" id="ARBA00023204"/>
    </source>
</evidence>
<keyword evidence="5 14" id="KW-0479">Metal-binding</keyword>
<sequence length="586" mass="66535">MPPECGNPLLRDWIGEWMEKARGLQSKAYFTYKKAHDSLSKCPITFQHPSEALQLVGIGVGMVDKLEKKMIEHCKANGLPIPVRTKGKRRNPGTQEGSGTQQEESSQAAARKRPTRTYVPTYRSGAYAILLSLMDQRDNGQQQATKEQIIRCGEDYANASFDLAEPGKSYTAWNSIKTLMNKSYVWKQGSPARYMLTDQGVAMATQLRNAGIPEASQQTQSQSQSQSRKRKPDIFSFRSNMSQPQPQSQPQSQSKYEQRKQKQQESQADSNFLNECRHDPSAKFSPGSYDIVLILDNREVKMRNNRDYIQEKLAQKGVRVITRALDLGDVVWIAQKRGSDSPGDWLFLDIIIERKRLDDLISSIKDGRFHEQKKRLKESGARKVMYVVEEYNKEEAVRFGLQAIQTAMAATQVIDGFYLKRTQSIDDTIDYLVCMTRVVEKMYANTTFYRIPEHVVSRENYLKLRADYAAEAASSASSAAGQQISLEYYTISYPLYNRLNSKYGASTLKELYGRMLRTMRGVSGDKATALSQVYQTPHALFEAFEAKKGDTKAAKMLARDATSNAFMRRKWGASLSKKLWETWGVK</sequence>
<dbReference type="Gene3D" id="3.40.50.10130">
    <property type="match status" value="1"/>
</dbReference>
<dbReference type="SUPFAM" id="SSF52980">
    <property type="entry name" value="Restriction endonuclease-like"/>
    <property type="match status" value="1"/>
</dbReference>
<evidence type="ECO:0000256" key="13">
    <source>
        <dbReference type="ARBA" id="ARBA00023254"/>
    </source>
</evidence>
<keyword evidence="11 14" id="KW-0234">DNA repair</keyword>
<feature type="compositionally biased region" description="Polar residues" evidence="15">
    <location>
        <begin position="92"/>
        <end position="108"/>
    </location>
</feature>
<dbReference type="Proteomes" id="UP001448207">
    <property type="component" value="Unassembled WGS sequence"/>
</dbReference>
<proteinExistence type="inferred from homology"/>
<evidence type="ECO:0000256" key="15">
    <source>
        <dbReference type="SAM" id="MobiDB-lite"/>
    </source>
</evidence>
<dbReference type="PANTHER" id="PTHR13451">
    <property type="entry name" value="CLASS II CROSSOVER JUNCTION ENDONUCLEASE MUS81"/>
    <property type="match status" value="1"/>
</dbReference>
<keyword evidence="10 14" id="KW-0233">DNA recombination</keyword>
<evidence type="ECO:0000313" key="17">
    <source>
        <dbReference type="EMBL" id="KAL0096319.1"/>
    </source>
</evidence>
<dbReference type="Gene3D" id="1.10.150.670">
    <property type="entry name" value="Crossover junction endonuclease EME1, DNA-binding domain"/>
    <property type="match status" value="1"/>
</dbReference>
<comment type="caution">
    <text evidence="17">The sequence shown here is derived from an EMBL/GenBank/DDBJ whole genome shotgun (WGS) entry which is preliminary data.</text>
</comment>
<feature type="compositionally biased region" description="Polar residues" evidence="15">
    <location>
        <begin position="264"/>
        <end position="273"/>
    </location>
</feature>
<evidence type="ECO:0000256" key="9">
    <source>
        <dbReference type="ARBA" id="ARBA00022842"/>
    </source>
</evidence>
<evidence type="ECO:0000259" key="16">
    <source>
        <dbReference type="SMART" id="SM00891"/>
    </source>
</evidence>
<keyword evidence="6 14" id="KW-0255">Endonuclease</keyword>
<dbReference type="InterPro" id="IPR027421">
    <property type="entry name" value="DNA_pol_lamdba_lyase_dom_sf"/>
</dbReference>
<keyword evidence="8 14" id="KW-0378">Hydrolase</keyword>
<evidence type="ECO:0000256" key="4">
    <source>
        <dbReference type="ARBA" id="ARBA00022722"/>
    </source>
</evidence>
<keyword evidence="18" id="KW-1185">Reference proteome</keyword>
<evidence type="ECO:0000313" key="18">
    <source>
        <dbReference type="Proteomes" id="UP001448207"/>
    </source>
</evidence>
<dbReference type="SUPFAM" id="SSF47802">
    <property type="entry name" value="DNA polymerase beta, N-terminal domain-like"/>
    <property type="match status" value="1"/>
</dbReference>
<evidence type="ECO:0000256" key="7">
    <source>
        <dbReference type="ARBA" id="ARBA00022763"/>
    </source>
</evidence>
<feature type="region of interest" description="Disordered" evidence="15">
    <location>
        <begin position="237"/>
        <end position="281"/>
    </location>
</feature>
<dbReference type="InterPro" id="IPR011335">
    <property type="entry name" value="Restrct_endonuc-II-like"/>
</dbReference>
<evidence type="ECO:0000256" key="5">
    <source>
        <dbReference type="ARBA" id="ARBA00022723"/>
    </source>
</evidence>
<evidence type="ECO:0000256" key="3">
    <source>
        <dbReference type="ARBA" id="ARBA00010015"/>
    </source>
</evidence>
<feature type="compositionally biased region" description="Low complexity" evidence="15">
    <location>
        <begin position="216"/>
        <end position="226"/>
    </location>
</feature>
<evidence type="ECO:0000256" key="8">
    <source>
        <dbReference type="ARBA" id="ARBA00022801"/>
    </source>
</evidence>
<comment type="function">
    <text evidence="14">Interacts with EME1 to form a DNA structure-specific endonuclease with substrate preference for branched DNA structures with a 5'-end at the branch nick. Typical substrates include 3'-flap structures, D-loops, replication forks and nicked Holliday junctions. May be required in mitosis for the processing of stalled or collapsed replication fork intermediates. May be required in meiosis for the repair of meiosis-specific double strand breaks subsequent to single-end invasion (SEI).</text>
</comment>